<dbReference type="Pfam" id="PF07729">
    <property type="entry name" value="FCD"/>
    <property type="match status" value="1"/>
</dbReference>
<dbReference type="PRINTS" id="PR00035">
    <property type="entry name" value="HTHGNTR"/>
</dbReference>
<keyword evidence="2" id="KW-0238">DNA-binding</keyword>
<accession>A0ABW2QNV3</accession>
<keyword evidence="1" id="KW-0805">Transcription regulation</keyword>
<evidence type="ECO:0000313" key="6">
    <source>
        <dbReference type="Proteomes" id="UP001596501"/>
    </source>
</evidence>
<dbReference type="Gene3D" id="1.10.10.10">
    <property type="entry name" value="Winged helix-like DNA-binding domain superfamily/Winged helix DNA-binding domain"/>
    <property type="match status" value="1"/>
</dbReference>
<dbReference type="SMART" id="SM00345">
    <property type="entry name" value="HTH_GNTR"/>
    <property type="match status" value="1"/>
</dbReference>
<evidence type="ECO:0000256" key="2">
    <source>
        <dbReference type="ARBA" id="ARBA00023125"/>
    </source>
</evidence>
<dbReference type="PANTHER" id="PTHR43537">
    <property type="entry name" value="TRANSCRIPTIONAL REGULATOR, GNTR FAMILY"/>
    <property type="match status" value="1"/>
</dbReference>
<dbReference type="PROSITE" id="PS50949">
    <property type="entry name" value="HTH_GNTR"/>
    <property type="match status" value="1"/>
</dbReference>
<dbReference type="Pfam" id="PF00392">
    <property type="entry name" value="GntR"/>
    <property type="match status" value="1"/>
</dbReference>
<feature type="domain" description="HTH gntR-type" evidence="4">
    <location>
        <begin position="15"/>
        <end position="83"/>
    </location>
</feature>
<dbReference type="Proteomes" id="UP001596501">
    <property type="component" value="Unassembled WGS sequence"/>
</dbReference>
<keyword evidence="3" id="KW-0804">Transcription</keyword>
<name>A0ABW2QNV3_9BURK</name>
<dbReference type="EMBL" id="JBHTCA010000018">
    <property type="protein sequence ID" value="MFC7410746.1"/>
    <property type="molecule type" value="Genomic_DNA"/>
</dbReference>
<evidence type="ECO:0000256" key="1">
    <source>
        <dbReference type="ARBA" id="ARBA00023015"/>
    </source>
</evidence>
<reference evidence="6" key="1">
    <citation type="journal article" date="2019" name="Int. J. Syst. Evol. Microbiol.">
        <title>The Global Catalogue of Microorganisms (GCM) 10K type strain sequencing project: providing services to taxonomists for standard genome sequencing and annotation.</title>
        <authorList>
            <consortium name="The Broad Institute Genomics Platform"/>
            <consortium name="The Broad Institute Genome Sequencing Center for Infectious Disease"/>
            <person name="Wu L."/>
            <person name="Ma J."/>
        </authorList>
    </citation>
    <scope>NUCLEOTIDE SEQUENCE [LARGE SCALE GENOMIC DNA]</scope>
    <source>
        <strain evidence="6">CGMCC 1.12371</strain>
    </source>
</reference>
<dbReference type="InterPro" id="IPR008920">
    <property type="entry name" value="TF_FadR/GntR_C"/>
</dbReference>
<dbReference type="PANTHER" id="PTHR43537:SF5">
    <property type="entry name" value="UXU OPERON TRANSCRIPTIONAL REGULATOR"/>
    <property type="match status" value="1"/>
</dbReference>
<sequence>MNLSGAAIEPLQAPERLTDKLAGLLMQRIESGELAPDERLPTEQKLSEQYGVSRTVVREAVSRLKSVGMLTSRQGAGVFVAPRTQARALAFDPTVLHSMEAVLHVVEVRRGLEADVAALAAARITPDKARAIGAALATLEACPPHGAEGVEADLEFHRSIARATDNPQFERLLGFLEQYQRDAMRVTRTNEAMDSEYMVQVREEHRAIAAAVMRGDVPAAREAAMRHMSNAAHRIEHAAPPIRRALDALLAQPQDKDNT</sequence>
<comment type="caution">
    <text evidence="5">The sequence shown here is derived from an EMBL/GenBank/DDBJ whole genome shotgun (WGS) entry which is preliminary data.</text>
</comment>
<evidence type="ECO:0000256" key="3">
    <source>
        <dbReference type="ARBA" id="ARBA00023163"/>
    </source>
</evidence>
<proteinExistence type="predicted"/>
<dbReference type="InterPro" id="IPR011711">
    <property type="entry name" value="GntR_C"/>
</dbReference>
<dbReference type="CDD" id="cd07377">
    <property type="entry name" value="WHTH_GntR"/>
    <property type="match status" value="1"/>
</dbReference>
<dbReference type="Gene3D" id="1.20.120.530">
    <property type="entry name" value="GntR ligand-binding domain-like"/>
    <property type="match status" value="1"/>
</dbReference>
<organism evidence="5 6">
    <name type="scientific">Hydrogenophaga atypica</name>
    <dbReference type="NCBI Taxonomy" id="249409"/>
    <lineage>
        <taxon>Bacteria</taxon>
        <taxon>Pseudomonadati</taxon>
        <taxon>Pseudomonadota</taxon>
        <taxon>Betaproteobacteria</taxon>
        <taxon>Burkholderiales</taxon>
        <taxon>Comamonadaceae</taxon>
        <taxon>Hydrogenophaga</taxon>
    </lineage>
</organism>
<dbReference type="InterPro" id="IPR000524">
    <property type="entry name" value="Tscrpt_reg_HTH_GntR"/>
</dbReference>
<keyword evidence="6" id="KW-1185">Reference proteome</keyword>
<protein>
    <submittedName>
        <fullName evidence="5">FadR/GntR family transcriptional regulator</fullName>
    </submittedName>
</protein>
<dbReference type="SUPFAM" id="SSF48008">
    <property type="entry name" value="GntR ligand-binding domain-like"/>
    <property type="match status" value="1"/>
</dbReference>
<dbReference type="InterPro" id="IPR036390">
    <property type="entry name" value="WH_DNA-bd_sf"/>
</dbReference>
<evidence type="ECO:0000313" key="5">
    <source>
        <dbReference type="EMBL" id="MFC7410746.1"/>
    </source>
</evidence>
<dbReference type="RefSeq" id="WP_382203759.1">
    <property type="nucleotide sequence ID" value="NZ_JBHTCA010000018.1"/>
</dbReference>
<dbReference type="SUPFAM" id="SSF46785">
    <property type="entry name" value="Winged helix' DNA-binding domain"/>
    <property type="match status" value="1"/>
</dbReference>
<gene>
    <name evidence="5" type="ORF">ACFQPB_17940</name>
</gene>
<dbReference type="InterPro" id="IPR036388">
    <property type="entry name" value="WH-like_DNA-bd_sf"/>
</dbReference>
<evidence type="ECO:0000259" key="4">
    <source>
        <dbReference type="PROSITE" id="PS50949"/>
    </source>
</evidence>
<dbReference type="SMART" id="SM00895">
    <property type="entry name" value="FCD"/>
    <property type="match status" value="1"/>
</dbReference>